<feature type="transmembrane region" description="Helical" evidence="1">
    <location>
        <begin position="143"/>
        <end position="164"/>
    </location>
</feature>
<organism evidence="2 3">
    <name type="scientific">Amycolatopsis lexingtonensis</name>
    <dbReference type="NCBI Taxonomy" id="218822"/>
    <lineage>
        <taxon>Bacteria</taxon>
        <taxon>Bacillati</taxon>
        <taxon>Actinomycetota</taxon>
        <taxon>Actinomycetes</taxon>
        <taxon>Pseudonocardiales</taxon>
        <taxon>Pseudonocardiaceae</taxon>
        <taxon>Amycolatopsis</taxon>
    </lineage>
</organism>
<evidence type="ECO:0000313" key="2">
    <source>
        <dbReference type="EMBL" id="MBE1502516.1"/>
    </source>
</evidence>
<feature type="transmembrane region" description="Helical" evidence="1">
    <location>
        <begin position="215"/>
        <end position="237"/>
    </location>
</feature>
<gene>
    <name evidence="2" type="ORF">H4696_009616</name>
</gene>
<dbReference type="EMBL" id="JADBEG010000001">
    <property type="protein sequence ID" value="MBE1502516.1"/>
    <property type="molecule type" value="Genomic_DNA"/>
</dbReference>
<sequence>MASAFAVLNETVPAPGWALVGTTAVFAGAVSATSFALMTTGTRLLLNRVNVLGTLFHEGGHALVSILTGGGVFRIEITGAESGITRHWNPSPFAGVLATAAGYAMPPLAGLGAAALLHCGLVPAVLALTAVAMLFILLFTRDVITGVAVVAVGAIVFCALRWAPDWLKNGIAYAEAWLLLTSELGGLGALVANRFHGVAGDDASSLAERTGIPGFVWIIAWFALIGWAVWHAVPMLWP</sequence>
<feature type="transmembrane region" description="Helical" evidence="1">
    <location>
        <begin position="115"/>
        <end position="137"/>
    </location>
</feature>
<dbReference type="Proteomes" id="UP000631670">
    <property type="component" value="Unassembled WGS sequence"/>
</dbReference>
<feature type="transmembrane region" description="Helical" evidence="1">
    <location>
        <begin position="176"/>
        <end position="195"/>
    </location>
</feature>
<keyword evidence="1" id="KW-0472">Membrane</keyword>
<proteinExistence type="predicted"/>
<keyword evidence="1" id="KW-0812">Transmembrane</keyword>
<evidence type="ECO:0000256" key="1">
    <source>
        <dbReference type="SAM" id="Phobius"/>
    </source>
</evidence>
<comment type="caution">
    <text evidence="2">The sequence shown here is derived from an EMBL/GenBank/DDBJ whole genome shotgun (WGS) entry which is preliminary data.</text>
</comment>
<feature type="transmembrane region" description="Helical" evidence="1">
    <location>
        <begin position="17"/>
        <end position="38"/>
    </location>
</feature>
<reference evidence="2 3" key="1">
    <citation type="submission" date="2020-10" db="EMBL/GenBank/DDBJ databases">
        <title>Sequencing the genomes of 1000 actinobacteria strains.</title>
        <authorList>
            <person name="Klenk H.-P."/>
        </authorList>
    </citation>
    <scope>NUCLEOTIDE SEQUENCE [LARGE SCALE GENOMIC DNA]</scope>
    <source>
        <strain evidence="2 3">DSM 44653</strain>
    </source>
</reference>
<dbReference type="Pfam" id="PF13398">
    <property type="entry name" value="Peptidase_M50B"/>
    <property type="match status" value="1"/>
</dbReference>
<keyword evidence="3" id="KW-1185">Reference proteome</keyword>
<dbReference type="RefSeq" id="WP_225956024.1">
    <property type="nucleotide sequence ID" value="NZ_JADBEG010000001.1"/>
</dbReference>
<evidence type="ECO:0000313" key="3">
    <source>
        <dbReference type="Proteomes" id="UP000631670"/>
    </source>
</evidence>
<name>A0ABR9IH73_9PSEU</name>
<evidence type="ECO:0008006" key="4">
    <source>
        <dbReference type="Google" id="ProtNLM"/>
    </source>
</evidence>
<accession>A0ABR9IH73</accession>
<dbReference type="InterPro" id="IPR049500">
    <property type="entry name" value="Peptidase_M50B-like"/>
</dbReference>
<keyword evidence="1" id="KW-1133">Transmembrane helix</keyword>
<protein>
    <recommendedName>
        <fullName evidence="4">Peptidase M50B-like</fullName>
    </recommendedName>
</protein>